<dbReference type="InterPro" id="IPR057326">
    <property type="entry name" value="KR_dom"/>
</dbReference>
<dbReference type="GO" id="GO:0008874">
    <property type="term" value="F:gluconate 5-dehydrogenase activity"/>
    <property type="evidence" value="ECO:0007669"/>
    <property type="project" value="UniProtKB-EC"/>
</dbReference>
<dbReference type="PATRIC" id="fig|361183.4.peg.2057"/>
<organism evidence="4 5">
    <name type="scientific">Altererythrobacter epoxidivorans</name>
    <dbReference type="NCBI Taxonomy" id="361183"/>
    <lineage>
        <taxon>Bacteria</taxon>
        <taxon>Pseudomonadati</taxon>
        <taxon>Pseudomonadota</taxon>
        <taxon>Alphaproteobacteria</taxon>
        <taxon>Sphingomonadales</taxon>
        <taxon>Erythrobacteraceae</taxon>
        <taxon>Altererythrobacter</taxon>
    </lineage>
</organism>
<keyword evidence="5" id="KW-1185">Reference proteome</keyword>
<dbReference type="EC" id="1.1.1.69" evidence="4"/>
<dbReference type="RefSeq" id="WP_232301381.1">
    <property type="nucleotide sequence ID" value="NZ_CP012669.1"/>
</dbReference>
<evidence type="ECO:0000313" key="4">
    <source>
        <dbReference type="EMBL" id="ALE17375.1"/>
    </source>
</evidence>
<evidence type="ECO:0000259" key="3">
    <source>
        <dbReference type="SMART" id="SM00822"/>
    </source>
</evidence>
<dbReference type="FunFam" id="3.40.50.720:FF:000084">
    <property type="entry name" value="Short-chain dehydrogenase reductase"/>
    <property type="match status" value="1"/>
</dbReference>
<dbReference type="EMBL" id="CP012669">
    <property type="protein sequence ID" value="ALE17375.1"/>
    <property type="molecule type" value="Genomic_DNA"/>
</dbReference>
<dbReference type="Proteomes" id="UP000057938">
    <property type="component" value="Chromosome"/>
</dbReference>
<dbReference type="KEGG" id="aep:AMC99_02089"/>
<evidence type="ECO:0000256" key="2">
    <source>
        <dbReference type="ARBA" id="ARBA00023002"/>
    </source>
</evidence>
<evidence type="ECO:0000313" key="5">
    <source>
        <dbReference type="Proteomes" id="UP000057938"/>
    </source>
</evidence>
<reference evidence="4 5" key="1">
    <citation type="submission" date="2015-09" db="EMBL/GenBank/DDBJ databases">
        <title>Complete genome sequence of a benzo[a]pyrene-degrading bacterium Altererythrobacter epoxidivorans CGMCC 1.7731T.</title>
        <authorList>
            <person name="Li Z."/>
            <person name="Cheng H."/>
            <person name="Huo Y."/>
            <person name="Xu X."/>
        </authorList>
    </citation>
    <scope>NUCLEOTIDE SEQUENCE [LARGE SCALE GENOMIC DNA]</scope>
    <source>
        <strain evidence="4 5">CGMCC 1.7731</strain>
    </source>
</reference>
<dbReference type="InterPro" id="IPR036291">
    <property type="entry name" value="NAD(P)-bd_dom_sf"/>
</dbReference>
<comment type="similarity">
    <text evidence="1">Belongs to the short-chain dehydrogenases/reductases (SDR) family.</text>
</comment>
<dbReference type="PRINTS" id="PR00080">
    <property type="entry name" value="SDRFAMILY"/>
</dbReference>
<dbReference type="STRING" id="361183.AMC99_02089"/>
<dbReference type="InterPro" id="IPR020904">
    <property type="entry name" value="Sc_DH/Rdtase_CS"/>
</dbReference>
<accession>A0A0M4MX02</accession>
<dbReference type="CDD" id="cd05233">
    <property type="entry name" value="SDR_c"/>
    <property type="match status" value="1"/>
</dbReference>
<evidence type="ECO:0000256" key="1">
    <source>
        <dbReference type="ARBA" id="ARBA00006484"/>
    </source>
</evidence>
<dbReference type="PRINTS" id="PR00081">
    <property type="entry name" value="GDHRDH"/>
</dbReference>
<dbReference type="SMART" id="SM00822">
    <property type="entry name" value="PKS_KR"/>
    <property type="match status" value="1"/>
</dbReference>
<protein>
    <submittedName>
        <fullName evidence="4">Gluconate 5-dehydrogenase</fullName>
        <ecNumber evidence="4">1.1.1.69</ecNumber>
    </submittedName>
</protein>
<name>A0A0M4MX02_9SPHN</name>
<dbReference type="SUPFAM" id="SSF51735">
    <property type="entry name" value="NAD(P)-binding Rossmann-fold domains"/>
    <property type="match status" value="1"/>
</dbReference>
<proteinExistence type="inferred from homology"/>
<dbReference type="PROSITE" id="PS00061">
    <property type="entry name" value="ADH_SHORT"/>
    <property type="match status" value="1"/>
</dbReference>
<dbReference type="Pfam" id="PF13561">
    <property type="entry name" value="adh_short_C2"/>
    <property type="match status" value="1"/>
</dbReference>
<keyword evidence="2 4" id="KW-0560">Oxidoreductase</keyword>
<dbReference type="PANTHER" id="PTHR43669">
    <property type="entry name" value="5-KETO-D-GLUCONATE 5-REDUCTASE"/>
    <property type="match status" value="1"/>
</dbReference>
<dbReference type="Gene3D" id="3.40.50.720">
    <property type="entry name" value="NAD(P)-binding Rossmann-like Domain"/>
    <property type="match status" value="1"/>
</dbReference>
<feature type="domain" description="Ketoreductase" evidence="3">
    <location>
        <begin position="1"/>
        <end position="187"/>
    </location>
</feature>
<gene>
    <name evidence="4" type="ORF">AMC99_02089</name>
</gene>
<dbReference type="AlphaFoldDB" id="A0A0M4MX02"/>
<dbReference type="PANTHER" id="PTHR43669:SF3">
    <property type="entry name" value="ALCOHOL DEHYDROGENASE, PUTATIVE (AFU_ORTHOLOGUE AFUA_3G03445)-RELATED"/>
    <property type="match status" value="1"/>
</dbReference>
<dbReference type="InterPro" id="IPR002347">
    <property type="entry name" value="SDR_fam"/>
</dbReference>
<sequence length="244" mass="26066">MITGASSGIGEQLAKAFVAHGAQVVLAARRVKRIERLAEELRSSGGTVHPVAMDVVDPASVAAAFDSAEEALGTIDTVIANAGITKPGRSTDLPAEDIASVFDTNLKGLYLTVREGARRLIETGSRERENGRMILIGSITAEMTNQGDAAYAASKAAVAHLGRQFAREWVRQGINVNTIQPGYIKTELTDGWFDSEGGKRQIEGWHRRRIMDLDALDNAAVFLASDAARYVTGATLTIDDGQSL</sequence>